<organism evidence="2 3">
    <name type="scientific">Psychromarinibacter sediminicola</name>
    <dbReference type="NCBI Taxonomy" id="3033385"/>
    <lineage>
        <taxon>Bacteria</taxon>
        <taxon>Pseudomonadati</taxon>
        <taxon>Pseudomonadota</taxon>
        <taxon>Alphaproteobacteria</taxon>
        <taxon>Rhodobacterales</taxon>
        <taxon>Paracoccaceae</taxon>
        <taxon>Psychromarinibacter</taxon>
    </lineage>
</organism>
<keyword evidence="1" id="KW-0732">Signal</keyword>
<protein>
    <recommendedName>
        <fullName evidence="4">Beta/Gamma crystallin</fullName>
    </recommendedName>
</protein>
<evidence type="ECO:0000313" key="2">
    <source>
        <dbReference type="EMBL" id="MDF0599982.1"/>
    </source>
</evidence>
<reference evidence="2" key="1">
    <citation type="submission" date="2023-03" db="EMBL/GenBank/DDBJ databases">
        <title>Multiphase analysis and comparison of six strains from genera Psychromarinibacter, Lutimaribacter, and Maritimibacter, including a novel species: Psychromarinibacter sediminicola sp. nov.</title>
        <authorList>
            <person name="Wang Y.-H."/>
            <person name="Ye M.-Q."/>
            <person name="Du Z.-J."/>
        </authorList>
    </citation>
    <scope>NUCLEOTIDE SEQUENCE</scope>
    <source>
        <strain evidence="2">C21-152</strain>
    </source>
</reference>
<evidence type="ECO:0000313" key="3">
    <source>
        <dbReference type="Proteomes" id="UP001220964"/>
    </source>
</evidence>
<evidence type="ECO:0000256" key="1">
    <source>
        <dbReference type="SAM" id="SignalP"/>
    </source>
</evidence>
<keyword evidence="3" id="KW-1185">Reference proteome</keyword>
<proteinExistence type="predicted"/>
<sequence length="131" mass="14839">MRPISFLLALSLAAPAAAQDAMTAEEFESYVTGRTLTYHDQGEAYGIEQYLPNRQVRWAYLGDECWDGYWYAEGENICFVYEHDTTPKCWRFTESGGRLSAVFMGSETGRELYEVENSEEPLVCRGPDVGV</sequence>
<dbReference type="EMBL" id="JARGYC010000007">
    <property type="protein sequence ID" value="MDF0599982.1"/>
    <property type="molecule type" value="Genomic_DNA"/>
</dbReference>
<feature type="signal peptide" evidence="1">
    <location>
        <begin position="1"/>
        <end position="18"/>
    </location>
</feature>
<comment type="caution">
    <text evidence="2">The sequence shown here is derived from an EMBL/GenBank/DDBJ whole genome shotgun (WGS) entry which is preliminary data.</text>
</comment>
<evidence type="ECO:0008006" key="4">
    <source>
        <dbReference type="Google" id="ProtNLM"/>
    </source>
</evidence>
<accession>A0AAE3NQ32</accession>
<dbReference type="Proteomes" id="UP001220964">
    <property type="component" value="Unassembled WGS sequence"/>
</dbReference>
<dbReference type="RefSeq" id="WP_275566125.1">
    <property type="nucleotide sequence ID" value="NZ_JARGYC010000007.1"/>
</dbReference>
<name>A0AAE3NQ32_9RHOB</name>
<feature type="chain" id="PRO_5041962638" description="Beta/Gamma crystallin" evidence="1">
    <location>
        <begin position="19"/>
        <end position="131"/>
    </location>
</feature>
<dbReference type="AlphaFoldDB" id="A0AAE3NQ32"/>
<gene>
    <name evidence="2" type="ORF">P1J78_04490</name>
</gene>